<gene>
    <name evidence="1" type="ORF">UFOVP675_52</name>
    <name evidence="2" type="ORF">UFOVP747_47</name>
</gene>
<dbReference type="EMBL" id="LR798343">
    <property type="protein sequence ID" value="CAB5225561.1"/>
    <property type="molecule type" value="Genomic_DNA"/>
</dbReference>
<protein>
    <submittedName>
        <fullName evidence="1">Uncharacterized protein</fullName>
    </submittedName>
</protein>
<proteinExistence type="predicted"/>
<evidence type="ECO:0000313" key="1">
    <source>
        <dbReference type="EMBL" id="CAB4157024.1"/>
    </source>
</evidence>
<organism evidence="1">
    <name type="scientific">uncultured Caudovirales phage</name>
    <dbReference type="NCBI Taxonomy" id="2100421"/>
    <lineage>
        <taxon>Viruses</taxon>
        <taxon>Duplodnaviria</taxon>
        <taxon>Heunggongvirae</taxon>
        <taxon>Uroviricota</taxon>
        <taxon>Caudoviricetes</taxon>
        <taxon>Peduoviridae</taxon>
        <taxon>Maltschvirus</taxon>
        <taxon>Maltschvirus maltsch</taxon>
    </lineage>
</organism>
<evidence type="ECO:0000313" key="2">
    <source>
        <dbReference type="EMBL" id="CAB5225561.1"/>
    </source>
</evidence>
<sequence>MIPTEQNAENIAALLSPAEARELLAVAATNGGGVYVGSVASKPRTRTILRLHLMGLVQGKKGEQCSAVHTKEGLAVARVLRGRKP</sequence>
<dbReference type="EMBL" id="LR796648">
    <property type="protein sequence ID" value="CAB4157024.1"/>
    <property type="molecule type" value="Genomic_DNA"/>
</dbReference>
<name>A0A6J5NP14_9CAUD</name>
<reference evidence="1" key="1">
    <citation type="submission" date="2020-04" db="EMBL/GenBank/DDBJ databases">
        <authorList>
            <person name="Chiriac C."/>
            <person name="Salcher M."/>
            <person name="Ghai R."/>
            <person name="Kavagutti S V."/>
        </authorList>
    </citation>
    <scope>NUCLEOTIDE SEQUENCE</scope>
</reference>
<accession>A0A6J5NP14</accession>